<proteinExistence type="inferred from homology"/>
<dbReference type="PANTHER" id="PTHR11157:SF169">
    <property type="entry name" value="ELONGATION OF FATTY ACIDS PROTEIN"/>
    <property type="match status" value="1"/>
</dbReference>
<dbReference type="GO" id="GO:0042761">
    <property type="term" value="P:very long-chain fatty acid biosynthetic process"/>
    <property type="evidence" value="ECO:0007669"/>
    <property type="project" value="TreeGrafter"/>
</dbReference>
<accession>A0A9W7F106</accession>
<keyword evidence="2 10" id="KW-0444">Lipid biosynthesis</keyword>
<feature type="transmembrane region" description="Helical" evidence="10">
    <location>
        <begin position="227"/>
        <end position="246"/>
    </location>
</feature>
<keyword evidence="12" id="KW-1185">Reference proteome</keyword>
<dbReference type="PANTHER" id="PTHR11157">
    <property type="entry name" value="FATTY ACID ACYL TRANSFERASE-RELATED"/>
    <property type="match status" value="1"/>
</dbReference>
<dbReference type="Pfam" id="PF01151">
    <property type="entry name" value="ELO"/>
    <property type="match status" value="1"/>
</dbReference>
<dbReference type="EMBL" id="BRXX01000210">
    <property type="protein sequence ID" value="GMH98030.1"/>
    <property type="molecule type" value="Genomic_DNA"/>
</dbReference>
<evidence type="ECO:0000256" key="8">
    <source>
        <dbReference type="ARBA" id="ARBA00023136"/>
    </source>
</evidence>
<keyword evidence="9 10" id="KW-0275">Fatty acid biosynthesis</keyword>
<protein>
    <recommendedName>
        <fullName evidence="10">Elongation of fatty acids protein</fullName>
        <ecNumber evidence="10">2.3.1.-</ecNumber>
    </recommendedName>
</protein>
<evidence type="ECO:0000256" key="4">
    <source>
        <dbReference type="ARBA" id="ARBA00022692"/>
    </source>
</evidence>
<dbReference type="GO" id="GO:0030148">
    <property type="term" value="P:sphingolipid biosynthetic process"/>
    <property type="evidence" value="ECO:0007669"/>
    <property type="project" value="TreeGrafter"/>
</dbReference>
<gene>
    <name evidence="11" type="ORF">TrVE_jg4624</name>
</gene>
<keyword evidence="3 10" id="KW-0808">Transferase</keyword>
<sequence>MTAVTSITTVTDLMASKADDAIDLCMDVRVLAGLLAFYLFVSKPATVAIRDGLGVDPKGFLLKQFVFWHNVVLAVFSGVVFFKSLPIMMDVLKSGGWEGLHTDTKFFDGTDFGWWAKVFYVSKFYEFIDTWILILKGKEASFLQVYHHTGIAIAMWAACATGSNWVVWPVVLNSFIHTLMYTYFAAATLGYRSPLAKMLTTMQLTQFVMGITLSSSTYVYGKATQEQVASLVFIQVYAVGLIYLFGQMYKNKYNKKKV</sequence>
<dbReference type="GO" id="GO:0034625">
    <property type="term" value="P:fatty acid elongation, monounsaturated fatty acid"/>
    <property type="evidence" value="ECO:0007669"/>
    <property type="project" value="TreeGrafter"/>
</dbReference>
<keyword evidence="6 10" id="KW-1133">Transmembrane helix</keyword>
<evidence type="ECO:0000313" key="11">
    <source>
        <dbReference type="EMBL" id="GMH98030.1"/>
    </source>
</evidence>
<comment type="catalytic activity">
    <reaction evidence="10">
        <text>an acyl-CoA + malonyl-CoA + H(+) = a 3-oxoacyl-CoA + CO2 + CoA</text>
        <dbReference type="Rhea" id="RHEA:50252"/>
        <dbReference type="ChEBI" id="CHEBI:15378"/>
        <dbReference type="ChEBI" id="CHEBI:16526"/>
        <dbReference type="ChEBI" id="CHEBI:57287"/>
        <dbReference type="ChEBI" id="CHEBI:57384"/>
        <dbReference type="ChEBI" id="CHEBI:58342"/>
        <dbReference type="ChEBI" id="CHEBI:90726"/>
    </reaction>
    <physiologicalReaction direction="left-to-right" evidence="10">
        <dbReference type="Rhea" id="RHEA:50253"/>
    </physiologicalReaction>
</comment>
<keyword evidence="4 10" id="KW-0812">Transmembrane</keyword>
<feature type="transmembrane region" description="Helical" evidence="10">
    <location>
        <begin position="21"/>
        <end position="41"/>
    </location>
</feature>
<dbReference type="AlphaFoldDB" id="A0A9W7F106"/>
<dbReference type="GO" id="GO:0019367">
    <property type="term" value="P:fatty acid elongation, saturated fatty acid"/>
    <property type="evidence" value="ECO:0007669"/>
    <property type="project" value="TreeGrafter"/>
</dbReference>
<evidence type="ECO:0000256" key="3">
    <source>
        <dbReference type="ARBA" id="ARBA00022679"/>
    </source>
</evidence>
<reference evidence="12" key="1">
    <citation type="journal article" date="2023" name="Commun. Biol.">
        <title>Genome analysis of Parmales, the sister group of diatoms, reveals the evolutionary specialization of diatoms from phago-mixotrophs to photoautotrophs.</title>
        <authorList>
            <person name="Ban H."/>
            <person name="Sato S."/>
            <person name="Yoshikawa S."/>
            <person name="Yamada K."/>
            <person name="Nakamura Y."/>
            <person name="Ichinomiya M."/>
            <person name="Sato N."/>
            <person name="Blanc-Mathieu R."/>
            <person name="Endo H."/>
            <person name="Kuwata A."/>
            <person name="Ogata H."/>
        </authorList>
    </citation>
    <scope>NUCLEOTIDE SEQUENCE [LARGE SCALE GENOMIC DNA]</scope>
    <source>
        <strain evidence="12">NIES 3699</strain>
    </source>
</reference>
<feature type="transmembrane region" description="Helical" evidence="10">
    <location>
        <begin position="204"/>
        <end position="221"/>
    </location>
</feature>
<comment type="subcellular location">
    <subcellularLocation>
        <location evidence="1">Membrane</location>
        <topology evidence="1">Multi-pass membrane protein</topology>
    </subcellularLocation>
</comment>
<dbReference type="GO" id="GO:0034626">
    <property type="term" value="P:fatty acid elongation, polyunsaturated fatty acid"/>
    <property type="evidence" value="ECO:0007669"/>
    <property type="project" value="TreeGrafter"/>
</dbReference>
<dbReference type="InterPro" id="IPR002076">
    <property type="entry name" value="ELO_fam"/>
</dbReference>
<comment type="caution">
    <text evidence="11">The sequence shown here is derived from an EMBL/GenBank/DDBJ whole genome shotgun (WGS) entry which is preliminary data.</text>
</comment>
<evidence type="ECO:0000256" key="5">
    <source>
        <dbReference type="ARBA" id="ARBA00022832"/>
    </source>
</evidence>
<evidence type="ECO:0000256" key="6">
    <source>
        <dbReference type="ARBA" id="ARBA00022989"/>
    </source>
</evidence>
<evidence type="ECO:0000256" key="1">
    <source>
        <dbReference type="ARBA" id="ARBA00004141"/>
    </source>
</evidence>
<evidence type="ECO:0000256" key="2">
    <source>
        <dbReference type="ARBA" id="ARBA00022516"/>
    </source>
</evidence>
<dbReference type="Proteomes" id="UP001165160">
    <property type="component" value="Unassembled WGS sequence"/>
</dbReference>
<dbReference type="GO" id="GO:0005789">
    <property type="term" value="C:endoplasmic reticulum membrane"/>
    <property type="evidence" value="ECO:0007669"/>
    <property type="project" value="TreeGrafter"/>
</dbReference>
<keyword evidence="5 10" id="KW-0276">Fatty acid metabolism</keyword>
<evidence type="ECO:0000313" key="12">
    <source>
        <dbReference type="Proteomes" id="UP001165160"/>
    </source>
</evidence>
<feature type="transmembrane region" description="Helical" evidence="10">
    <location>
        <begin position="174"/>
        <end position="192"/>
    </location>
</feature>
<evidence type="ECO:0000256" key="7">
    <source>
        <dbReference type="ARBA" id="ARBA00023098"/>
    </source>
</evidence>
<keyword evidence="7 10" id="KW-0443">Lipid metabolism</keyword>
<dbReference type="EC" id="2.3.1.-" evidence="10"/>
<name>A0A9W7F106_9STRA</name>
<feature type="transmembrane region" description="Helical" evidence="10">
    <location>
        <begin position="61"/>
        <end position="82"/>
    </location>
</feature>
<comment type="similarity">
    <text evidence="10">Belongs to the ELO family.</text>
</comment>
<dbReference type="GO" id="GO:0009922">
    <property type="term" value="F:fatty acid elongase activity"/>
    <property type="evidence" value="ECO:0007669"/>
    <property type="project" value="InterPro"/>
</dbReference>
<evidence type="ECO:0000256" key="9">
    <source>
        <dbReference type="ARBA" id="ARBA00023160"/>
    </source>
</evidence>
<keyword evidence="8 10" id="KW-0472">Membrane</keyword>
<organism evidence="11 12">
    <name type="scientific">Triparma verrucosa</name>
    <dbReference type="NCBI Taxonomy" id="1606542"/>
    <lineage>
        <taxon>Eukaryota</taxon>
        <taxon>Sar</taxon>
        <taxon>Stramenopiles</taxon>
        <taxon>Ochrophyta</taxon>
        <taxon>Bolidophyceae</taxon>
        <taxon>Parmales</taxon>
        <taxon>Triparmaceae</taxon>
        <taxon>Triparma</taxon>
    </lineage>
</organism>
<evidence type="ECO:0000256" key="10">
    <source>
        <dbReference type="RuleBase" id="RU361115"/>
    </source>
</evidence>